<evidence type="ECO:0000259" key="2">
    <source>
        <dbReference type="Pfam" id="PF13304"/>
    </source>
</evidence>
<name>A0A2N7KEC4_9VIBR</name>
<dbReference type="PANTHER" id="PTHR43581:SF2">
    <property type="entry name" value="EXCINUCLEASE ATPASE SUBUNIT"/>
    <property type="match status" value="1"/>
</dbReference>
<accession>A0A2N7KEC4</accession>
<dbReference type="PIRSF" id="PIRSF034888">
    <property type="entry name" value="P-loop_UCP034888"/>
    <property type="match status" value="1"/>
</dbReference>
<dbReference type="PANTHER" id="PTHR43581">
    <property type="entry name" value="ATP/GTP PHOSPHATASE"/>
    <property type="match status" value="1"/>
</dbReference>
<dbReference type="OrthoDB" id="3322489at2"/>
<dbReference type="InterPro" id="IPR027417">
    <property type="entry name" value="P-loop_NTPase"/>
</dbReference>
<dbReference type="CDD" id="cd00267">
    <property type="entry name" value="ABC_ATPase"/>
    <property type="match status" value="1"/>
</dbReference>
<organism evidence="3 4">
    <name type="scientific">Vibrio lentus</name>
    <dbReference type="NCBI Taxonomy" id="136468"/>
    <lineage>
        <taxon>Bacteria</taxon>
        <taxon>Pseudomonadati</taxon>
        <taxon>Pseudomonadota</taxon>
        <taxon>Gammaproteobacteria</taxon>
        <taxon>Vibrionales</taxon>
        <taxon>Vibrionaceae</taxon>
        <taxon>Vibrio</taxon>
    </lineage>
</organism>
<dbReference type="Pfam" id="PF12476">
    <property type="entry name" value="DUF3696"/>
    <property type="match status" value="1"/>
</dbReference>
<feature type="domain" description="ATPase AAA-type core" evidence="2">
    <location>
        <begin position="23"/>
        <end position="317"/>
    </location>
</feature>
<dbReference type="Pfam" id="PF13304">
    <property type="entry name" value="AAA_21"/>
    <property type="match status" value="1"/>
</dbReference>
<dbReference type="InterPro" id="IPR022532">
    <property type="entry name" value="DUF3696"/>
</dbReference>
<dbReference type="InterPro" id="IPR014592">
    <property type="entry name" value="P-loop_UCP034888"/>
</dbReference>
<evidence type="ECO:0000259" key="1">
    <source>
        <dbReference type="Pfam" id="PF12476"/>
    </source>
</evidence>
<dbReference type="InterPro" id="IPR051396">
    <property type="entry name" value="Bact_Antivir_Def_Nuclease"/>
</dbReference>
<dbReference type="Gene3D" id="3.40.50.300">
    <property type="entry name" value="P-loop containing nucleotide triphosphate hydrolases"/>
    <property type="match status" value="1"/>
</dbReference>
<reference evidence="4" key="1">
    <citation type="submission" date="2016-07" db="EMBL/GenBank/DDBJ databases">
        <title>Nontailed viruses are major unrecognized killers of bacteria in the ocean.</title>
        <authorList>
            <person name="Kauffman K."/>
            <person name="Hussain F."/>
            <person name="Yang J."/>
            <person name="Arevalo P."/>
            <person name="Brown J."/>
            <person name="Cutler M."/>
            <person name="Kelly L."/>
            <person name="Polz M.F."/>
        </authorList>
    </citation>
    <scope>NUCLEOTIDE SEQUENCE [LARGE SCALE GENOMIC DNA]</scope>
    <source>
        <strain evidence="4">10N.261.46.F8</strain>
    </source>
</reference>
<dbReference type="GO" id="GO:0016887">
    <property type="term" value="F:ATP hydrolysis activity"/>
    <property type="evidence" value="ECO:0007669"/>
    <property type="project" value="InterPro"/>
</dbReference>
<evidence type="ECO:0000313" key="3">
    <source>
        <dbReference type="EMBL" id="PMM74020.1"/>
    </source>
</evidence>
<dbReference type="Proteomes" id="UP000235406">
    <property type="component" value="Unassembled WGS sequence"/>
</dbReference>
<proteinExistence type="predicted"/>
<comment type="caution">
    <text evidence="3">The sequence shown here is derived from an EMBL/GenBank/DDBJ whole genome shotgun (WGS) entry which is preliminary data.</text>
</comment>
<evidence type="ECO:0000313" key="4">
    <source>
        <dbReference type="Proteomes" id="UP000235406"/>
    </source>
</evidence>
<feature type="domain" description="DUF3696" evidence="1">
    <location>
        <begin position="328"/>
        <end position="374"/>
    </location>
</feature>
<gene>
    <name evidence="3" type="ORF">BCT49_24550</name>
</gene>
<dbReference type="SUPFAM" id="SSF52540">
    <property type="entry name" value="P-loop containing nucleoside triphosphate hydrolases"/>
    <property type="match status" value="1"/>
</dbReference>
<dbReference type="InterPro" id="IPR003959">
    <property type="entry name" value="ATPase_AAA_core"/>
</dbReference>
<dbReference type="RefSeq" id="WP_102434425.1">
    <property type="nucleotide sequence ID" value="NZ_CAWNVI010000066.1"/>
</dbReference>
<dbReference type="AlphaFoldDB" id="A0A2N7KEC4"/>
<evidence type="ECO:0008006" key="5">
    <source>
        <dbReference type="Google" id="ProtNLM"/>
    </source>
</evidence>
<protein>
    <recommendedName>
        <fullName evidence="5">DUF3696 domain-containing protein</fullName>
    </recommendedName>
</protein>
<dbReference type="EMBL" id="MCZK01000066">
    <property type="protein sequence ID" value="PMM74020.1"/>
    <property type="molecule type" value="Genomic_DNA"/>
</dbReference>
<sequence length="377" mass="41908">MIERINLSNFKCFNKLSLPLFNLTVLTGFNASGKTSTIQSILLLTQNFKSIRYDNKIGLNGVYTRLGSPGDVLNEDSSSKIIDISVESESESISLSLDLKSRNLDRTINISKLSLYGDGLEKEFCSVNALFSHVSDDSESIFRMISNVVYLGISRLDLDSLFPTSLDDNQFNVGEKGEFAPWLFDISKDEVVCNEKRHHSESADSFRRQFNAWFSDIFQGAEADTLAVDNSNYVKLLFRNNDTAEWRSPNNIGYGLSYAFPIVVAALLAKAGDVLIIDSPEAHLHPLGQSKMGEFLSVISKSGVQVIIETHSDHVINGLRLAVSRSKIEHDRVGIHFFNSKSKNIISPVIDSTGSLSDWPDGFFDQAEKDLSELSGW</sequence>
<dbReference type="GO" id="GO:0005524">
    <property type="term" value="F:ATP binding"/>
    <property type="evidence" value="ECO:0007669"/>
    <property type="project" value="InterPro"/>
</dbReference>